<comment type="caution">
    <text evidence="1">The sequence shown here is derived from an EMBL/GenBank/DDBJ whole genome shotgun (WGS) entry which is preliminary data.</text>
</comment>
<dbReference type="AlphaFoldDB" id="A0A9D4N4X2"/>
<reference evidence="1" key="2">
    <citation type="submission" date="2020-11" db="EMBL/GenBank/DDBJ databases">
        <authorList>
            <person name="McCartney M.A."/>
            <person name="Auch B."/>
            <person name="Kono T."/>
            <person name="Mallez S."/>
            <person name="Becker A."/>
            <person name="Gohl D.M."/>
            <person name="Silverstein K.A.T."/>
            <person name="Koren S."/>
            <person name="Bechman K.B."/>
            <person name="Herman A."/>
            <person name="Abrahante J.E."/>
            <person name="Garbe J."/>
        </authorList>
    </citation>
    <scope>NUCLEOTIDE SEQUENCE</scope>
    <source>
        <strain evidence="1">Duluth1</strain>
        <tissue evidence="1">Whole animal</tissue>
    </source>
</reference>
<organism evidence="1 2">
    <name type="scientific">Dreissena polymorpha</name>
    <name type="common">Zebra mussel</name>
    <name type="synonym">Mytilus polymorpha</name>
    <dbReference type="NCBI Taxonomy" id="45954"/>
    <lineage>
        <taxon>Eukaryota</taxon>
        <taxon>Metazoa</taxon>
        <taxon>Spiralia</taxon>
        <taxon>Lophotrochozoa</taxon>
        <taxon>Mollusca</taxon>
        <taxon>Bivalvia</taxon>
        <taxon>Autobranchia</taxon>
        <taxon>Heteroconchia</taxon>
        <taxon>Euheterodonta</taxon>
        <taxon>Imparidentia</taxon>
        <taxon>Neoheterodontei</taxon>
        <taxon>Myida</taxon>
        <taxon>Dreissenoidea</taxon>
        <taxon>Dreissenidae</taxon>
        <taxon>Dreissena</taxon>
    </lineage>
</organism>
<protein>
    <submittedName>
        <fullName evidence="1">Uncharacterized protein</fullName>
    </submittedName>
</protein>
<accession>A0A9D4N4X2</accession>
<reference evidence="1" key="1">
    <citation type="journal article" date="2019" name="bioRxiv">
        <title>The Genome of the Zebra Mussel, Dreissena polymorpha: A Resource for Invasive Species Research.</title>
        <authorList>
            <person name="McCartney M.A."/>
            <person name="Auch B."/>
            <person name="Kono T."/>
            <person name="Mallez S."/>
            <person name="Zhang Y."/>
            <person name="Obille A."/>
            <person name="Becker A."/>
            <person name="Abrahante J.E."/>
            <person name="Garbe J."/>
            <person name="Badalamenti J.P."/>
            <person name="Herman A."/>
            <person name="Mangelson H."/>
            <person name="Liachko I."/>
            <person name="Sullivan S."/>
            <person name="Sone E.D."/>
            <person name="Koren S."/>
            <person name="Silverstein K.A.T."/>
            <person name="Beckman K.B."/>
            <person name="Gohl D.M."/>
        </authorList>
    </citation>
    <scope>NUCLEOTIDE SEQUENCE</scope>
    <source>
        <strain evidence="1">Duluth1</strain>
        <tissue evidence="1">Whole animal</tissue>
    </source>
</reference>
<sequence>MKVKEETLLIRAWYNTFFLNDRFHVQASLVLELLLTLSLPIASNLKSRAAMWLQASPNLKNKSN</sequence>
<name>A0A9D4N4X2_DREPO</name>
<evidence type="ECO:0000313" key="1">
    <source>
        <dbReference type="EMBL" id="KAH3888081.1"/>
    </source>
</evidence>
<dbReference type="Proteomes" id="UP000828390">
    <property type="component" value="Unassembled WGS sequence"/>
</dbReference>
<keyword evidence="2" id="KW-1185">Reference proteome</keyword>
<gene>
    <name evidence="1" type="ORF">DPMN_012105</name>
</gene>
<dbReference type="EMBL" id="JAIWYP010000001">
    <property type="protein sequence ID" value="KAH3888081.1"/>
    <property type="molecule type" value="Genomic_DNA"/>
</dbReference>
<evidence type="ECO:0000313" key="2">
    <source>
        <dbReference type="Proteomes" id="UP000828390"/>
    </source>
</evidence>
<proteinExistence type="predicted"/>